<protein>
    <recommendedName>
        <fullName evidence="3">BEN domain-containing protein</fullName>
    </recommendedName>
</protein>
<dbReference type="InterPro" id="IPR053072">
    <property type="entry name" value="BEN_domain_protein_7"/>
</dbReference>
<keyword evidence="2" id="KW-0732">Signal</keyword>
<dbReference type="InterPro" id="IPR018379">
    <property type="entry name" value="BEN_domain"/>
</dbReference>
<proteinExistence type="predicted"/>
<accession>A0ABV0X602</accession>
<dbReference type="SMART" id="SM01025">
    <property type="entry name" value="BEN"/>
    <property type="match status" value="1"/>
</dbReference>
<evidence type="ECO:0000256" key="2">
    <source>
        <dbReference type="SAM" id="SignalP"/>
    </source>
</evidence>
<gene>
    <name evidence="4" type="ORF">XENORESO_007127</name>
</gene>
<evidence type="ECO:0000313" key="5">
    <source>
        <dbReference type="Proteomes" id="UP001444071"/>
    </source>
</evidence>
<reference evidence="4 5" key="1">
    <citation type="submission" date="2021-06" db="EMBL/GenBank/DDBJ databases">
        <authorList>
            <person name="Palmer J.M."/>
        </authorList>
    </citation>
    <scope>NUCLEOTIDE SEQUENCE [LARGE SCALE GENOMIC DNA]</scope>
    <source>
        <strain evidence="4 5">XR_2019</strain>
        <tissue evidence="4">Muscle</tissue>
    </source>
</reference>
<comment type="caution">
    <text evidence="4">The sequence shown here is derived from an EMBL/GenBank/DDBJ whole genome shotgun (WGS) entry which is preliminary data.</text>
</comment>
<organism evidence="4 5">
    <name type="scientific">Xenotaenia resolanae</name>
    <dbReference type="NCBI Taxonomy" id="208358"/>
    <lineage>
        <taxon>Eukaryota</taxon>
        <taxon>Metazoa</taxon>
        <taxon>Chordata</taxon>
        <taxon>Craniata</taxon>
        <taxon>Vertebrata</taxon>
        <taxon>Euteleostomi</taxon>
        <taxon>Actinopterygii</taxon>
        <taxon>Neopterygii</taxon>
        <taxon>Teleostei</taxon>
        <taxon>Neoteleostei</taxon>
        <taxon>Acanthomorphata</taxon>
        <taxon>Ovalentaria</taxon>
        <taxon>Atherinomorphae</taxon>
        <taxon>Cyprinodontiformes</taxon>
        <taxon>Goodeidae</taxon>
        <taxon>Xenotaenia</taxon>
    </lineage>
</organism>
<feature type="region of interest" description="Disordered" evidence="1">
    <location>
        <begin position="283"/>
        <end position="305"/>
    </location>
</feature>
<feature type="signal peptide" evidence="2">
    <location>
        <begin position="1"/>
        <end position="21"/>
    </location>
</feature>
<feature type="chain" id="PRO_5045256226" description="BEN domain-containing protein" evidence="2">
    <location>
        <begin position="22"/>
        <end position="403"/>
    </location>
</feature>
<evidence type="ECO:0000259" key="3">
    <source>
        <dbReference type="SMART" id="SM01025"/>
    </source>
</evidence>
<feature type="region of interest" description="Disordered" evidence="1">
    <location>
        <begin position="114"/>
        <end position="147"/>
    </location>
</feature>
<name>A0ABV0X602_9TELE</name>
<dbReference type="Proteomes" id="UP001444071">
    <property type="component" value="Unassembled WGS sequence"/>
</dbReference>
<dbReference type="EMBL" id="JAHRIM010090315">
    <property type="protein sequence ID" value="MEQ2276732.1"/>
    <property type="molecule type" value="Genomic_DNA"/>
</dbReference>
<evidence type="ECO:0000256" key="1">
    <source>
        <dbReference type="SAM" id="MobiDB-lite"/>
    </source>
</evidence>
<dbReference type="Pfam" id="PF10523">
    <property type="entry name" value="BEN"/>
    <property type="match status" value="1"/>
</dbReference>
<feature type="domain" description="BEN" evidence="3">
    <location>
        <begin position="320"/>
        <end position="398"/>
    </location>
</feature>
<dbReference type="PANTHER" id="PTHR35068">
    <property type="entry name" value="BEN DOMAIN-CONTAINING PROTEIN 7"/>
    <property type="match status" value="1"/>
</dbReference>
<dbReference type="PANTHER" id="PTHR35068:SF1">
    <property type="entry name" value="BEN DOMAIN-CONTAINING PROTEIN 7"/>
    <property type="match status" value="1"/>
</dbReference>
<sequence length="403" mass="44919">MFSSFFFLLTSILHQHPFMSCLDFESSYGINSSCRDANGQSKDAAVPQGLDPFWMGDESMEIKKQITGMMRLLSDKTGRVYQRLGAEQNSSTKGHPDGQLNCVHTPPILSFVSEDRQSWSSAGDPEPPPSSASTSIPNGPACGQYSTRSRALRIVNTTKDFIKSSEAKADRLHPAVPETPCCMCNCKGTLQAILHELRAMRRLMQTQKGTFERRDHAKSSCQPHTSLSSAPCRISQKRRPVYKVAPWSVCGTRRTAVSSLGASALKAEPTKAQKKEEYEKLDSSNISCDVSEQPPQNDQVADSGKHSPLLNQLREHRVLEVCAFFDDATLAKSLPNGKRKRGLNDNRKGLDQNIVGAIKVFTEKYCTEHRIEKLPGPRDWVQILQDQIKLARRRLKRGFLLSP</sequence>
<feature type="compositionally biased region" description="Polar residues" evidence="1">
    <location>
        <begin position="283"/>
        <end position="300"/>
    </location>
</feature>
<evidence type="ECO:0000313" key="4">
    <source>
        <dbReference type="EMBL" id="MEQ2276732.1"/>
    </source>
</evidence>
<keyword evidence="5" id="KW-1185">Reference proteome</keyword>